<evidence type="ECO:0000256" key="2">
    <source>
        <dbReference type="SAM" id="SignalP"/>
    </source>
</evidence>
<dbReference type="EMBL" id="FOCM01000006">
    <property type="protein sequence ID" value="SEN79999.1"/>
    <property type="molecule type" value="Genomic_DNA"/>
</dbReference>
<dbReference type="OrthoDB" id="58662at2"/>
<dbReference type="AlphaFoldDB" id="A0A1H8JGX8"/>
<evidence type="ECO:0000313" key="3">
    <source>
        <dbReference type="EMBL" id="SEN79999.1"/>
    </source>
</evidence>
<dbReference type="InterPro" id="IPR013517">
    <property type="entry name" value="FG-GAP"/>
</dbReference>
<dbReference type="InterPro" id="IPR028994">
    <property type="entry name" value="Integrin_alpha_N"/>
</dbReference>
<feature type="signal peptide" evidence="2">
    <location>
        <begin position="1"/>
        <end position="20"/>
    </location>
</feature>
<accession>A0A1H8JGX8</accession>
<keyword evidence="4" id="KW-1185">Reference proteome</keyword>
<gene>
    <name evidence="3" type="ORF">SAMN04488011_106214</name>
</gene>
<reference evidence="4" key="1">
    <citation type="submission" date="2016-10" db="EMBL/GenBank/DDBJ databases">
        <authorList>
            <person name="Varghese N."/>
            <person name="Submissions S."/>
        </authorList>
    </citation>
    <scope>NUCLEOTIDE SEQUENCE [LARGE SCALE GENOMIC DNA]</scope>
    <source>
        <strain evidence="4">DSM 26893</strain>
    </source>
</reference>
<evidence type="ECO:0000256" key="1">
    <source>
        <dbReference type="ARBA" id="ARBA00022729"/>
    </source>
</evidence>
<protein>
    <recommendedName>
        <fullName evidence="5">Repeat domain-containing protein</fullName>
    </recommendedName>
</protein>
<evidence type="ECO:0008006" key="5">
    <source>
        <dbReference type="Google" id="ProtNLM"/>
    </source>
</evidence>
<organism evidence="3 4">
    <name type="scientific">Palleronia pelagia</name>
    <dbReference type="NCBI Taxonomy" id="387096"/>
    <lineage>
        <taxon>Bacteria</taxon>
        <taxon>Pseudomonadati</taxon>
        <taxon>Pseudomonadota</taxon>
        <taxon>Alphaproteobacteria</taxon>
        <taxon>Rhodobacterales</taxon>
        <taxon>Roseobacteraceae</taxon>
        <taxon>Palleronia</taxon>
    </lineage>
</organism>
<name>A0A1H8JGX8_9RHOB</name>
<evidence type="ECO:0000313" key="4">
    <source>
        <dbReference type="Proteomes" id="UP000199372"/>
    </source>
</evidence>
<dbReference type="Proteomes" id="UP000199372">
    <property type="component" value="Unassembled WGS sequence"/>
</dbReference>
<dbReference type="SUPFAM" id="SSF69318">
    <property type="entry name" value="Integrin alpha N-terminal domain"/>
    <property type="match status" value="1"/>
</dbReference>
<proteinExistence type="predicted"/>
<dbReference type="RefSeq" id="WP_091846062.1">
    <property type="nucleotide sequence ID" value="NZ_FOCM01000006.1"/>
</dbReference>
<feature type="chain" id="PRO_5011565370" description="Repeat domain-containing protein" evidence="2">
    <location>
        <begin position="21"/>
        <end position="234"/>
    </location>
</feature>
<keyword evidence="1 2" id="KW-0732">Signal</keyword>
<dbReference type="Pfam" id="PF13517">
    <property type="entry name" value="FG-GAP_3"/>
    <property type="match status" value="1"/>
</dbReference>
<sequence length="234" mass="25290">MRRAAAVLALALAAAAPAGAEGIAAARFTDPTTRYDHAVLGDAVEYGALEMRTETGRRITVTLPETRVFEDLAPRLVDLDGDGASEVLVIETDIARGARLSVYGADGLIAANDFIGRRNRWLAPLGAADLDGDGQVEIAYIDRPHLAKTLVILRRAGDRLVEVARHAGLTNHRIGDDWISGGIARCDDGRMVMLLADADWRRARAVTWDGARFAIRDRGLIRGRDDLSPRRACG</sequence>